<gene>
    <name evidence="1" type="ORF">GH754_15505</name>
</gene>
<protein>
    <submittedName>
        <fullName evidence="1">Uncharacterized protein</fullName>
    </submittedName>
</protein>
<dbReference type="InterPro" id="IPR058867">
    <property type="entry name" value="YtzJ"/>
</dbReference>
<dbReference type="Pfam" id="PF26326">
    <property type="entry name" value="YtzJ"/>
    <property type="match status" value="1"/>
</dbReference>
<comment type="caution">
    <text evidence="1">The sequence shown here is derived from an EMBL/GenBank/DDBJ whole genome shotgun (WGS) entry which is preliminary data.</text>
</comment>
<organism evidence="1 2">
    <name type="scientific">Salinibacillus xinjiangensis</name>
    <dbReference type="NCBI Taxonomy" id="1229268"/>
    <lineage>
        <taxon>Bacteria</taxon>
        <taxon>Bacillati</taxon>
        <taxon>Bacillota</taxon>
        <taxon>Bacilli</taxon>
        <taxon>Bacillales</taxon>
        <taxon>Bacillaceae</taxon>
        <taxon>Salinibacillus</taxon>
    </lineage>
</organism>
<reference evidence="1 2" key="1">
    <citation type="submission" date="2019-11" db="EMBL/GenBank/DDBJ databases">
        <authorList>
            <person name="Li J."/>
        </authorList>
    </citation>
    <scope>NUCLEOTIDE SEQUENCE [LARGE SCALE GENOMIC DNA]</scope>
    <source>
        <strain evidence="1 2">J4</strain>
    </source>
</reference>
<keyword evidence="2" id="KW-1185">Reference proteome</keyword>
<evidence type="ECO:0000313" key="2">
    <source>
        <dbReference type="Proteomes" id="UP000480185"/>
    </source>
</evidence>
<dbReference type="Proteomes" id="UP000480185">
    <property type="component" value="Unassembled WGS sequence"/>
</dbReference>
<evidence type="ECO:0000313" key="1">
    <source>
        <dbReference type="EMBL" id="MRG87692.1"/>
    </source>
</evidence>
<proteinExistence type="predicted"/>
<dbReference type="OrthoDB" id="2679903at2"/>
<sequence>MLVLSRKMLVEEKTKQLLNGYSAFAENEDLIRLLKRNISRHELDVFLDHTELGCWFIPNS</sequence>
<dbReference type="RefSeq" id="WP_153729583.1">
    <property type="nucleotide sequence ID" value="NZ_WJNH01000011.1"/>
</dbReference>
<name>A0A6G1X9S3_9BACI</name>
<accession>A0A6G1X9S3</accession>
<dbReference type="EMBL" id="WJNH01000011">
    <property type="protein sequence ID" value="MRG87692.1"/>
    <property type="molecule type" value="Genomic_DNA"/>
</dbReference>
<dbReference type="AlphaFoldDB" id="A0A6G1X9S3"/>